<gene>
    <name evidence="2" type="ordered locus">SGRA_1098</name>
</gene>
<evidence type="ECO:0000313" key="3">
    <source>
        <dbReference type="Proteomes" id="UP000007519"/>
    </source>
</evidence>
<dbReference type="AlphaFoldDB" id="H6L3V1"/>
<dbReference type="EMBL" id="CP002831">
    <property type="protein sequence ID" value="AFC23833.1"/>
    <property type="molecule type" value="Genomic_DNA"/>
</dbReference>
<dbReference type="PROSITE" id="PS51257">
    <property type="entry name" value="PROKAR_LIPOPROTEIN"/>
    <property type="match status" value="1"/>
</dbReference>
<dbReference type="RefSeq" id="WP_015691481.1">
    <property type="nucleotide sequence ID" value="NC_016940.1"/>
</dbReference>
<keyword evidence="3" id="KW-1185">Reference proteome</keyword>
<name>H6L3V1_SAPGL</name>
<dbReference type="OrthoDB" id="1489401at2"/>
<reference evidence="2 3" key="1">
    <citation type="journal article" date="2012" name="Stand. Genomic Sci.">
        <title>Complete genome sequencing and analysis of Saprospira grandis str. Lewin, a predatory marine bacterium.</title>
        <authorList>
            <person name="Saw J.H."/>
            <person name="Yuryev A."/>
            <person name="Kanbe M."/>
            <person name="Hou S."/>
            <person name="Young A.G."/>
            <person name="Aizawa S."/>
            <person name="Alam M."/>
        </authorList>
    </citation>
    <scope>NUCLEOTIDE SEQUENCE [LARGE SCALE GENOMIC DNA]</scope>
    <source>
        <strain evidence="2 3">Lewin</strain>
    </source>
</reference>
<evidence type="ECO:0000256" key="1">
    <source>
        <dbReference type="SAM" id="SignalP"/>
    </source>
</evidence>
<evidence type="ECO:0000313" key="2">
    <source>
        <dbReference type="EMBL" id="AFC23833.1"/>
    </source>
</evidence>
<evidence type="ECO:0008006" key="4">
    <source>
        <dbReference type="Google" id="ProtNLM"/>
    </source>
</evidence>
<accession>H6L3V1</accession>
<feature type="signal peptide" evidence="1">
    <location>
        <begin position="1"/>
        <end position="23"/>
    </location>
</feature>
<feature type="chain" id="PRO_5003604610" description="SH3b domain-containing protein" evidence="1">
    <location>
        <begin position="24"/>
        <end position="377"/>
    </location>
</feature>
<dbReference type="KEGG" id="sgn:SGRA_1098"/>
<keyword evidence="1" id="KW-0732">Signal</keyword>
<sequence length="377" mass="42773">MKIYSAISLIVCLLLFSCTEEQGQEPLLEGPEKAPKTADSSLYISTDGQGASLSLSSREGELKAAPDWGAKSLRSYHKGSSFRYLGRMSKAESLIRLEGVDHREPWLEVEAADGYKGWLFGGSLSFDSLPSEDLQRLWLDRRLYFFFGDELAAEVKQYQREAAEIQSLPAFRMLYKKGENLELALEERVNEALALSSADSLANFFWLQHVLPGYLVYLPAPKTEYQLYRDYRFWGKLAEQTADSLDDQLVELFYAAYPLDSLGYSLGSWSIALLEENREYSLLGRGQHLALFERLDALYQSDLNLDQALDPFKQKLLDDIFLTEHYWLSREEVLAELQAILAADFSCLQKSEKVELSARKAMLAQGQAEFGGLEKLE</sequence>
<dbReference type="HOGENOM" id="CLU_733395_0_0_10"/>
<organism evidence="2 3">
    <name type="scientific">Saprospira grandis (strain Lewin)</name>
    <dbReference type="NCBI Taxonomy" id="984262"/>
    <lineage>
        <taxon>Bacteria</taxon>
        <taxon>Pseudomonadati</taxon>
        <taxon>Bacteroidota</taxon>
        <taxon>Saprospiria</taxon>
        <taxon>Saprospirales</taxon>
        <taxon>Saprospiraceae</taxon>
        <taxon>Saprospira</taxon>
    </lineage>
</organism>
<protein>
    <recommendedName>
        <fullName evidence="4">SH3b domain-containing protein</fullName>
    </recommendedName>
</protein>
<proteinExistence type="predicted"/>
<dbReference type="Proteomes" id="UP000007519">
    <property type="component" value="Chromosome"/>
</dbReference>